<keyword evidence="7 9" id="KW-0408">Iron</keyword>
<dbReference type="EMBL" id="KL142383">
    <property type="protein sequence ID" value="KDR74419.1"/>
    <property type="molecule type" value="Genomic_DNA"/>
</dbReference>
<dbReference type="GO" id="GO:0005506">
    <property type="term" value="F:iron ion binding"/>
    <property type="evidence" value="ECO:0007669"/>
    <property type="project" value="InterPro"/>
</dbReference>
<keyword evidence="6 10" id="KW-0560">Oxidoreductase</keyword>
<dbReference type="SUPFAM" id="SSF48264">
    <property type="entry name" value="Cytochrome P450"/>
    <property type="match status" value="1"/>
</dbReference>
<evidence type="ECO:0000256" key="4">
    <source>
        <dbReference type="ARBA" id="ARBA00022617"/>
    </source>
</evidence>
<dbReference type="InterPro" id="IPR050364">
    <property type="entry name" value="Cytochrome_P450_fung"/>
</dbReference>
<proteinExistence type="inferred from homology"/>
<feature type="binding site" description="axial binding residue" evidence="9">
    <location>
        <position position="443"/>
    </location>
    <ligand>
        <name>heme</name>
        <dbReference type="ChEBI" id="CHEBI:30413"/>
    </ligand>
    <ligandPart>
        <name>Fe</name>
        <dbReference type="ChEBI" id="CHEBI:18248"/>
    </ligandPart>
</feature>
<dbReference type="InterPro" id="IPR002401">
    <property type="entry name" value="Cyt_P450_E_grp-I"/>
</dbReference>
<dbReference type="PANTHER" id="PTHR46300:SF7">
    <property type="entry name" value="P450, PUTATIVE (EUROFUNG)-RELATED"/>
    <property type="match status" value="1"/>
</dbReference>
<comment type="cofactor">
    <cofactor evidence="1 9">
        <name>heme</name>
        <dbReference type="ChEBI" id="CHEBI:30413"/>
    </cofactor>
</comment>
<evidence type="ECO:0008006" key="13">
    <source>
        <dbReference type="Google" id="ProtNLM"/>
    </source>
</evidence>
<name>A0A067T3C0_GALM3</name>
<evidence type="ECO:0000256" key="5">
    <source>
        <dbReference type="ARBA" id="ARBA00022723"/>
    </source>
</evidence>
<comment type="similarity">
    <text evidence="3 10">Belongs to the cytochrome P450 family.</text>
</comment>
<evidence type="ECO:0000313" key="11">
    <source>
        <dbReference type="EMBL" id="KDR74419.1"/>
    </source>
</evidence>
<keyword evidence="5 9" id="KW-0479">Metal-binding</keyword>
<comment type="pathway">
    <text evidence="2">Secondary metabolite biosynthesis.</text>
</comment>
<evidence type="ECO:0000256" key="2">
    <source>
        <dbReference type="ARBA" id="ARBA00005179"/>
    </source>
</evidence>
<dbReference type="GO" id="GO:0004497">
    <property type="term" value="F:monooxygenase activity"/>
    <property type="evidence" value="ECO:0007669"/>
    <property type="project" value="UniProtKB-KW"/>
</dbReference>
<evidence type="ECO:0000256" key="6">
    <source>
        <dbReference type="ARBA" id="ARBA00023002"/>
    </source>
</evidence>
<dbReference type="PROSITE" id="PS00086">
    <property type="entry name" value="CYTOCHROME_P450"/>
    <property type="match status" value="1"/>
</dbReference>
<dbReference type="Proteomes" id="UP000027222">
    <property type="component" value="Unassembled WGS sequence"/>
</dbReference>
<dbReference type="PANTHER" id="PTHR46300">
    <property type="entry name" value="P450, PUTATIVE (EUROFUNG)-RELATED-RELATED"/>
    <property type="match status" value="1"/>
</dbReference>
<dbReference type="CDD" id="cd11065">
    <property type="entry name" value="CYP64-like"/>
    <property type="match status" value="1"/>
</dbReference>
<dbReference type="GO" id="GO:0016705">
    <property type="term" value="F:oxidoreductase activity, acting on paired donors, with incorporation or reduction of molecular oxygen"/>
    <property type="evidence" value="ECO:0007669"/>
    <property type="project" value="InterPro"/>
</dbReference>
<evidence type="ECO:0000256" key="1">
    <source>
        <dbReference type="ARBA" id="ARBA00001971"/>
    </source>
</evidence>
<dbReference type="STRING" id="685588.A0A067T3C0"/>
<dbReference type="GO" id="GO:0020037">
    <property type="term" value="F:heme binding"/>
    <property type="evidence" value="ECO:0007669"/>
    <property type="project" value="InterPro"/>
</dbReference>
<dbReference type="PRINTS" id="PR00463">
    <property type="entry name" value="EP450I"/>
</dbReference>
<dbReference type="HOGENOM" id="CLU_001570_2_3_1"/>
<dbReference type="Gene3D" id="1.10.630.10">
    <property type="entry name" value="Cytochrome P450"/>
    <property type="match status" value="1"/>
</dbReference>
<evidence type="ECO:0000256" key="10">
    <source>
        <dbReference type="RuleBase" id="RU000461"/>
    </source>
</evidence>
<reference evidence="12" key="1">
    <citation type="journal article" date="2014" name="Proc. Natl. Acad. Sci. U.S.A.">
        <title>Extensive sampling of basidiomycete genomes demonstrates inadequacy of the white-rot/brown-rot paradigm for wood decay fungi.</title>
        <authorList>
            <person name="Riley R."/>
            <person name="Salamov A.A."/>
            <person name="Brown D.W."/>
            <person name="Nagy L.G."/>
            <person name="Floudas D."/>
            <person name="Held B.W."/>
            <person name="Levasseur A."/>
            <person name="Lombard V."/>
            <person name="Morin E."/>
            <person name="Otillar R."/>
            <person name="Lindquist E.A."/>
            <person name="Sun H."/>
            <person name="LaButti K.M."/>
            <person name="Schmutz J."/>
            <person name="Jabbour D."/>
            <person name="Luo H."/>
            <person name="Baker S.E."/>
            <person name="Pisabarro A.G."/>
            <person name="Walton J.D."/>
            <person name="Blanchette R.A."/>
            <person name="Henrissat B."/>
            <person name="Martin F."/>
            <person name="Cullen D."/>
            <person name="Hibbett D.S."/>
            <person name="Grigoriev I.V."/>
        </authorList>
    </citation>
    <scope>NUCLEOTIDE SEQUENCE [LARGE SCALE GENOMIC DNA]</scope>
    <source>
        <strain evidence="12">CBS 339.88</strain>
    </source>
</reference>
<evidence type="ECO:0000256" key="7">
    <source>
        <dbReference type="ARBA" id="ARBA00023004"/>
    </source>
</evidence>
<dbReference type="OrthoDB" id="1055148at2759"/>
<keyword evidence="4 9" id="KW-0349">Heme</keyword>
<organism evidence="11 12">
    <name type="scientific">Galerina marginata (strain CBS 339.88)</name>
    <dbReference type="NCBI Taxonomy" id="685588"/>
    <lineage>
        <taxon>Eukaryota</taxon>
        <taxon>Fungi</taxon>
        <taxon>Dikarya</taxon>
        <taxon>Basidiomycota</taxon>
        <taxon>Agaricomycotina</taxon>
        <taxon>Agaricomycetes</taxon>
        <taxon>Agaricomycetidae</taxon>
        <taxon>Agaricales</taxon>
        <taxon>Agaricineae</taxon>
        <taxon>Strophariaceae</taxon>
        <taxon>Galerina</taxon>
    </lineage>
</organism>
<accession>A0A067T3C0</accession>
<protein>
    <recommendedName>
        <fullName evidence="13">Cytochrome P450</fullName>
    </recommendedName>
</protein>
<evidence type="ECO:0000313" key="12">
    <source>
        <dbReference type="Proteomes" id="UP000027222"/>
    </source>
</evidence>
<sequence>MSWCSIFAKVPPQVLALGFALILVLLGPGLFRRQQRLPPGPRGWPLIGNALGIPSKAPWKVYLQWSDEFQSDILSLRLPGAPLIILNSSKAVNDLLVKHSAVYSNRPQSTMLNLMGMSWVFGLMQYGEQWRLHRKLFHREFEIEGKTAVRIHELRSVRRLLQRLLTSKVNYSRDLQLTTGDTILSVTYGISVKTEDDYFIKLAESLVNALTEVARAPFLVDMFPVLRFLPHWLPGAGFQRKAKEWKRLGIETRTKPFTYVKTELAMGTAVPSVAAHFLGSIQEGDVETENSLCNILAEAYLGGAGATVGTLCSFTLAMALFPETQKKAQAAVDSILHGQRLPDFSDYGQIPYLDALVNEVLRWNPGAPLGLFHAASTDGYYDGYFIPKGSMLAPNVWAILHDETIYGPKSTDFIPERFLTEDGERNYNVPDPDAAFGFGRRICPGRVMGRELLWITAASILAVFDISNPVGRNGNALDPSAIEYTNSMSSRPPYFDCTFIRRTTIPETMIRDGVVD</sequence>
<keyword evidence="8 10" id="KW-0503">Monooxygenase</keyword>
<dbReference type="Pfam" id="PF00067">
    <property type="entry name" value="p450"/>
    <property type="match status" value="1"/>
</dbReference>
<evidence type="ECO:0000256" key="9">
    <source>
        <dbReference type="PIRSR" id="PIRSR602401-1"/>
    </source>
</evidence>
<evidence type="ECO:0000256" key="3">
    <source>
        <dbReference type="ARBA" id="ARBA00010617"/>
    </source>
</evidence>
<gene>
    <name evidence="11" type="ORF">GALMADRAFT_99443</name>
</gene>
<dbReference type="InterPro" id="IPR001128">
    <property type="entry name" value="Cyt_P450"/>
</dbReference>
<evidence type="ECO:0000256" key="8">
    <source>
        <dbReference type="ARBA" id="ARBA00023033"/>
    </source>
</evidence>
<keyword evidence="12" id="KW-1185">Reference proteome</keyword>
<dbReference type="AlphaFoldDB" id="A0A067T3C0"/>
<dbReference type="InterPro" id="IPR036396">
    <property type="entry name" value="Cyt_P450_sf"/>
</dbReference>
<dbReference type="InterPro" id="IPR017972">
    <property type="entry name" value="Cyt_P450_CS"/>
</dbReference>